<dbReference type="EMBL" id="MU004242">
    <property type="protein sequence ID" value="KAF2664461.1"/>
    <property type="molecule type" value="Genomic_DNA"/>
</dbReference>
<evidence type="ECO:0000313" key="1">
    <source>
        <dbReference type="EMBL" id="KAF2664461.1"/>
    </source>
</evidence>
<keyword evidence="2" id="KW-1185">Reference proteome</keyword>
<gene>
    <name evidence="1" type="ORF">BT63DRAFT_417824</name>
</gene>
<accession>A0A6A6TYQ8</accession>
<reference evidence="1" key="1">
    <citation type="journal article" date="2020" name="Stud. Mycol.">
        <title>101 Dothideomycetes genomes: a test case for predicting lifestyles and emergence of pathogens.</title>
        <authorList>
            <person name="Haridas S."/>
            <person name="Albert R."/>
            <person name="Binder M."/>
            <person name="Bloem J."/>
            <person name="Labutti K."/>
            <person name="Salamov A."/>
            <person name="Andreopoulos B."/>
            <person name="Baker S."/>
            <person name="Barry K."/>
            <person name="Bills G."/>
            <person name="Bluhm B."/>
            <person name="Cannon C."/>
            <person name="Castanera R."/>
            <person name="Culley D."/>
            <person name="Daum C."/>
            <person name="Ezra D."/>
            <person name="Gonzalez J."/>
            <person name="Henrissat B."/>
            <person name="Kuo A."/>
            <person name="Liang C."/>
            <person name="Lipzen A."/>
            <person name="Lutzoni F."/>
            <person name="Magnuson J."/>
            <person name="Mondo S."/>
            <person name="Nolan M."/>
            <person name="Ohm R."/>
            <person name="Pangilinan J."/>
            <person name="Park H.-J."/>
            <person name="Ramirez L."/>
            <person name="Alfaro M."/>
            <person name="Sun H."/>
            <person name="Tritt A."/>
            <person name="Yoshinaga Y."/>
            <person name="Zwiers L.-H."/>
            <person name="Turgeon B."/>
            <person name="Goodwin S."/>
            <person name="Spatafora J."/>
            <person name="Crous P."/>
            <person name="Grigoriev I."/>
        </authorList>
    </citation>
    <scope>NUCLEOTIDE SEQUENCE</scope>
    <source>
        <strain evidence="1">CBS 115976</strain>
    </source>
</reference>
<sequence>MASNAFPEKFSDLFNEDAFYEALRQSRIINGTGQSFIQRIEKCLADIQAGIILKRWEQASQSADNLINEAQAIGARLLMIAAIDIRLYASMAREVQNVKKHMDERLGNLVCIEMQERVESDRAGKYGISVANERNLLQDRADQNNHSKVK</sequence>
<organism evidence="1 2">
    <name type="scientific">Microthyrium microscopicum</name>
    <dbReference type="NCBI Taxonomy" id="703497"/>
    <lineage>
        <taxon>Eukaryota</taxon>
        <taxon>Fungi</taxon>
        <taxon>Dikarya</taxon>
        <taxon>Ascomycota</taxon>
        <taxon>Pezizomycotina</taxon>
        <taxon>Dothideomycetes</taxon>
        <taxon>Dothideomycetes incertae sedis</taxon>
        <taxon>Microthyriales</taxon>
        <taxon>Microthyriaceae</taxon>
        <taxon>Microthyrium</taxon>
    </lineage>
</organism>
<name>A0A6A6TYQ8_9PEZI</name>
<dbReference type="AlphaFoldDB" id="A0A6A6TYQ8"/>
<evidence type="ECO:0000313" key="2">
    <source>
        <dbReference type="Proteomes" id="UP000799302"/>
    </source>
</evidence>
<dbReference type="Proteomes" id="UP000799302">
    <property type="component" value="Unassembled WGS sequence"/>
</dbReference>
<protein>
    <submittedName>
        <fullName evidence="1">Uncharacterized protein</fullName>
    </submittedName>
</protein>
<proteinExistence type="predicted"/>